<dbReference type="InterPro" id="IPR043502">
    <property type="entry name" value="DNA/RNA_pol_sf"/>
</dbReference>
<dbReference type="Gramene" id="C.cajan_24478.t">
    <property type="protein sequence ID" value="C.cajan_24478.t.cds1"/>
    <property type="gene ID" value="C.cajan_24478"/>
</dbReference>
<keyword evidence="3" id="KW-1185">Reference proteome</keyword>
<organism evidence="2 3">
    <name type="scientific">Cajanus cajan</name>
    <name type="common">Pigeon pea</name>
    <name type="synonym">Cajanus indicus</name>
    <dbReference type="NCBI Taxonomy" id="3821"/>
    <lineage>
        <taxon>Eukaryota</taxon>
        <taxon>Viridiplantae</taxon>
        <taxon>Streptophyta</taxon>
        <taxon>Embryophyta</taxon>
        <taxon>Tracheophyta</taxon>
        <taxon>Spermatophyta</taxon>
        <taxon>Magnoliopsida</taxon>
        <taxon>eudicotyledons</taxon>
        <taxon>Gunneridae</taxon>
        <taxon>Pentapetalae</taxon>
        <taxon>rosids</taxon>
        <taxon>fabids</taxon>
        <taxon>Fabales</taxon>
        <taxon>Fabaceae</taxon>
        <taxon>Papilionoideae</taxon>
        <taxon>50 kb inversion clade</taxon>
        <taxon>NPAAA clade</taxon>
        <taxon>indigoferoid/millettioid clade</taxon>
        <taxon>Phaseoleae</taxon>
        <taxon>Cajanus</taxon>
    </lineage>
</organism>
<dbReference type="InterPro" id="IPR013103">
    <property type="entry name" value="RVT_2"/>
</dbReference>
<dbReference type="CDD" id="cd09272">
    <property type="entry name" value="RNase_HI_RT_Ty1"/>
    <property type="match status" value="1"/>
</dbReference>
<protein>
    <submittedName>
        <fullName evidence="2">Retrovirus-related Pol polyprotein from transposon TNT 1-94</fullName>
    </submittedName>
</protein>
<evidence type="ECO:0000313" key="2">
    <source>
        <dbReference type="EMBL" id="KYP52389.1"/>
    </source>
</evidence>
<sequence length="493" mass="56872">MDEKIHAIEKNQTWELTDLPADKRPIGVKWVYKTKYKSSGEIDRLKARLVAKGYKQKIGIDYFEVFAPVERLDTIRMLIYLSAQNNWKIHQMDVKYAFLNGTLEEEVHVEQPAGYEVKGKEDKVYKLKKALYGLKQAPRAWYKKIDSYFVDNGFQRCPFEHTLYIKSVDHPDNIFIVCLYVDDLIFTGNNPKMFAEFREAMVKCFEMTDLGLMSYFLGIEVIQQDDGIFISQKKYAADILKKFKMENSKLVSTPVEGKLKLTSDIEGKKVNPTLYKSLIGSLRYLIATRPDIVYGVGLLSRFMEKPRDSHWQAAKRILRYIKGTLTEGIFYDKDIDVNLVGYTDSDWAGDIEMRKSTSGYAFNLGSGTISWSSKKQPVVALSTAEAKYMATASCATQSVWLRRMLEVMHHKQDTPTMIFCDNKSAIALCRNPVFHGRSKHIDIRFHKIRELIAEKEVAIEYCPTEEQVADIFTKPLKAELFYKLKRMLGMIQA</sequence>
<dbReference type="Pfam" id="PF07727">
    <property type="entry name" value="RVT_2"/>
    <property type="match status" value="1"/>
</dbReference>
<evidence type="ECO:0000259" key="1">
    <source>
        <dbReference type="Pfam" id="PF07727"/>
    </source>
</evidence>
<dbReference type="Proteomes" id="UP000075243">
    <property type="component" value="Unassembled WGS sequence"/>
</dbReference>
<dbReference type="EMBL" id="KQ483424">
    <property type="protein sequence ID" value="KYP52389.1"/>
    <property type="molecule type" value="Genomic_DNA"/>
</dbReference>
<accession>A0A151SCB3</accession>
<name>A0A151SCB3_CAJCA</name>
<evidence type="ECO:0000313" key="3">
    <source>
        <dbReference type="Proteomes" id="UP000075243"/>
    </source>
</evidence>
<reference evidence="2" key="1">
    <citation type="journal article" date="2012" name="Nat. Biotechnol.">
        <title>Draft genome sequence of pigeonpea (Cajanus cajan), an orphan legume crop of resource-poor farmers.</title>
        <authorList>
            <person name="Varshney R.K."/>
            <person name="Chen W."/>
            <person name="Li Y."/>
            <person name="Bharti A.K."/>
            <person name="Saxena R.K."/>
            <person name="Schlueter J.A."/>
            <person name="Donoghue M.T."/>
            <person name="Azam S."/>
            <person name="Fan G."/>
            <person name="Whaley A.M."/>
            <person name="Farmer A.D."/>
            <person name="Sheridan J."/>
            <person name="Iwata A."/>
            <person name="Tuteja R."/>
            <person name="Penmetsa R.V."/>
            <person name="Wu W."/>
            <person name="Upadhyaya H.D."/>
            <person name="Yang S.P."/>
            <person name="Shah T."/>
            <person name="Saxena K.B."/>
            <person name="Michael T."/>
            <person name="McCombie W.R."/>
            <person name="Yang B."/>
            <person name="Zhang G."/>
            <person name="Yang H."/>
            <person name="Wang J."/>
            <person name="Spillane C."/>
            <person name="Cook D.R."/>
            <person name="May G.D."/>
            <person name="Xu X."/>
            <person name="Jackson S.A."/>
        </authorList>
    </citation>
    <scope>NUCLEOTIDE SEQUENCE [LARGE SCALE GENOMIC DNA]</scope>
</reference>
<feature type="domain" description="Reverse transcriptase Ty1/copia-type" evidence="1">
    <location>
        <begin position="11"/>
        <end position="256"/>
    </location>
</feature>
<gene>
    <name evidence="2" type="ORF">KK1_025694</name>
</gene>
<dbReference type="PANTHER" id="PTHR11439">
    <property type="entry name" value="GAG-POL-RELATED RETROTRANSPOSON"/>
    <property type="match status" value="1"/>
</dbReference>
<dbReference type="PANTHER" id="PTHR11439:SF483">
    <property type="entry name" value="PEPTIDE SYNTHASE GLIP-LIKE, PUTATIVE (AFU_ORTHOLOGUE AFUA_3G12920)-RELATED"/>
    <property type="match status" value="1"/>
</dbReference>
<proteinExistence type="predicted"/>
<dbReference type="OMA" id="YLRIEVC"/>
<dbReference type="SUPFAM" id="SSF56672">
    <property type="entry name" value="DNA/RNA polymerases"/>
    <property type="match status" value="1"/>
</dbReference>
<dbReference type="AlphaFoldDB" id="A0A151SCB3"/>